<comment type="caution">
    <text evidence="3">The sequence shown here is derived from an EMBL/GenBank/DDBJ whole genome shotgun (WGS) entry which is preliminary data.</text>
</comment>
<proteinExistence type="predicted"/>
<protein>
    <recommendedName>
        <fullName evidence="5">Integral membrane protein-like protein</fullName>
    </recommendedName>
</protein>
<keyword evidence="1" id="KW-0812">Transmembrane</keyword>
<feature type="transmembrane region" description="Helical" evidence="1">
    <location>
        <begin position="257"/>
        <end position="280"/>
    </location>
</feature>
<feature type="signal peptide" evidence="2">
    <location>
        <begin position="1"/>
        <end position="19"/>
    </location>
</feature>
<sequence length="300" mass="32366">MRPTAVIPALCCAVALVLSFLCLFAGHKKGFMEDYHMLTLNTSQLGTNLLNSSILDSLPLPDDVRNVFDTVQDQFGDEVNDVVLQVADSLGVADFYSAHLLDYCWGDYVPTPLPNATVSSDAIHKNLTACSPAKAMFYFNPNEIIERTLNESGVDVTLDDLQWPDDIQTGIDALRIIQRTAFVLYCIAIALIGISLLVSAAALFTSGRLSACLNVMVSVLAFLAIGLASALVTAVIVKGGDLINEYGDEIGLEAHKGSKFMAITWGATAAMLVALVDWCLETCIGHRRRKHAYSGVPKHG</sequence>
<dbReference type="AlphaFoldDB" id="A0A9P4TR95"/>
<evidence type="ECO:0000313" key="4">
    <source>
        <dbReference type="Proteomes" id="UP000800093"/>
    </source>
</evidence>
<dbReference type="InterPro" id="IPR009571">
    <property type="entry name" value="SUR7/Rim9-like_fungi"/>
</dbReference>
<evidence type="ECO:0008006" key="5">
    <source>
        <dbReference type="Google" id="ProtNLM"/>
    </source>
</evidence>
<keyword evidence="2" id="KW-0732">Signal</keyword>
<dbReference type="Pfam" id="PF06687">
    <property type="entry name" value="SUR7"/>
    <property type="match status" value="1"/>
</dbReference>
<keyword evidence="1" id="KW-0472">Membrane</keyword>
<dbReference type="GO" id="GO:0051285">
    <property type="term" value="C:cell cortex of cell tip"/>
    <property type="evidence" value="ECO:0007669"/>
    <property type="project" value="TreeGrafter"/>
</dbReference>
<dbReference type="GO" id="GO:0005886">
    <property type="term" value="C:plasma membrane"/>
    <property type="evidence" value="ECO:0007669"/>
    <property type="project" value="InterPro"/>
</dbReference>
<dbReference type="GO" id="GO:0031505">
    <property type="term" value="P:fungal-type cell wall organization"/>
    <property type="evidence" value="ECO:0007669"/>
    <property type="project" value="TreeGrafter"/>
</dbReference>
<evidence type="ECO:0000256" key="2">
    <source>
        <dbReference type="SAM" id="SignalP"/>
    </source>
</evidence>
<dbReference type="PANTHER" id="PTHR28019">
    <property type="entry name" value="CELL MEMBRANE PROTEIN YLR413W-RELATED"/>
    <property type="match status" value="1"/>
</dbReference>
<organism evidence="3 4">
    <name type="scientific">Lojkania enalia</name>
    <dbReference type="NCBI Taxonomy" id="147567"/>
    <lineage>
        <taxon>Eukaryota</taxon>
        <taxon>Fungi</taxon>
        <taxon>Dikarya</taxon>
        <taxon>Ascomycota</taxon>
        <taxon>Pezizomycotina</taxon>
        <taxon>Dothideomycetes</taxon>
        <taxon>Pleosporomycetidae</taxon>
        <taxon>Pleosporales</taxon>
        <taxon>Pleosporales incertae sedis</taxon>
        <taxon>Lojkania</taxon>
    </lineage>
</organism>
<evidence type="ECO:0000256" key="1">
    <source>
        <dbReference type="SAM" id="Phobius"/>
    </source>
</evidence>
<dbReference type="InterPro" id="IPR052413">
    <property type="entry name" value="SUR7_domain"/>
</dbReference>
<keyword evidence="1" id="KW-1133">Transmembrane helix</keyword>
<gene>
    <name evidence="3" type="ORF">CC78DRAFT_506893</name>
</gene>
<evidence type="ECO:0000313" key="3">
    <source>
        <dbReference type="EMBL" id="KAF2270368.1"/>
    </source>
</evidence>
<accession>A0A9P4TR95</accession>
<dbReference type="Proteomes" id="UP000800093">
    <property type="component" value="Unassembled WGS sequence"/>
</dbReference>
<name>A0A9P4TR95_9PLEO</name>
<dbReference type="EMBL" id="ML986579">
    <property type="protein sequence ID" value="KAF2270368.1"/>
    <property type="molecule type" value="Genomic_DNA"/>
</dbReference>
<dbReference type="PANTHER" id="PTHR28019:SF7">
    <property type="entry name" value="SUR7 PROTEIN"/>
    <property type="match status" value="1"/>
</dbReference>
<feature type="transmembrane region" description="Helical" evidence="1">
    <location>
        <begin position="211"/>
        <end position="237"/>
    </location>
</feature>
<reference evidence="4" key="1">
    <citation type="journal article" date="2020" name="Stud. Mycol.">
        <title>101 Dothideomycetes genomes: A test case for predicting lifestyles and emergence of pathogens.</title>
        <authorList>
            <person name="Haridas S."/>
            <person name="Albert R."/>
            <person name="Binder M."/>
            <person name="Bloem J."/>
            <person name="LaButti K."/>
            <person name="Salamov A."/>
            <person name="Andreopoulos B."/>
            <person name="Baker S."/>
            <person name="Barry K."/>
            <person name="Bills G."/>
            <person name="Bluhm B."/>
            <person name="Cannon C."/>
            <person name="Castanera R."/>
            <person name="Culley D."/>
            <person name="Daum C."/>
            <person name="Ezra D."/>
            <person name="Gonzalez J."/>
            <person name="Henrissat B."/>
            <person name="Kuo A."/>
            <person name="Liang C."/>
            <person name="Lipzen A."/>
            <person name="Lutzoni F."/>
            <person name="Magnuson J."/>
            <person name="Mondo S."/>
            <person name="Nolan M."/>
            <person name="Ohm R."/>
            <person name="Pangilinan J."/>
            <person name="Park H.-J."/>
            <person name="Ramirez L."/>
            <person name="Alfaro M."/>
            <person name="Sun H."/>
            <person name="Tritt A."/>
            <person name="Yoshinaga Y."/>
            <person name="Zwiers L.-H."/>
            <person name="Turgeon B."/>
            <person name="Goodwin S."/>
            <person name="Spatafora J."/>
            <person name="Crous P."/>
            <person name="Grigoriev I."/>
        </authorList>
    </citation>
    <scope>NUCLEOTIDE SEQUENCE [LARGE SCALE GENOMIC DNA]</scope>
    <source>
        <strain evidence="4">CBS 304.66</strain>
    </source>
</reference>
<feature type="transmembrane region" description="Helical" evidence="1">
    <location>
        <begin position="182"/>
        <end position="204"/>
    </location>
</feature>
<dbReference type="OrthoDB" id="4159154at2759"/>
<keyword evidence="4" id="KW-1185">Reference proteome</keyword>
<feature type="chain" id="PRO_5040348304" description="Integral membrane protein-like protein" evidence="2">
    <location>
        <begin position="20"/>
        <end position="300"/>
    </location>
</feature>